<dbReference type="Proteomes" id="UP000075901">
    <property type="component" value="Unassembled WGS sequence"/>
</dbReference>
<feature type="compositionally biased region" description="Pro residues" evidence="1">
    <location>
        <begin position="71"/>
        <end position="81"/>
    </location>
</feature>
<feature type="region of interest" description="Disordered" evidence="1">
    <location>
        <begin position="1"/>
        <end position="40"/>
    </location>
</feature>
<dbReference type="VEuPathDB" id="VectorBase:AMAM001013"/>
<proteinExistence type="predicted"/>
<sequence>MRQQHRPVPPTPEPIPLPVNRESEPEELSIEVDENRSLESAASSELSVATSLMDAQSFSYGGMPYAQTFVPQPPTSPPPPVQSAQHFSHVSHQHHHLHHSHLAPGQQHHPYPHPHHHRHHQQQPHHHHHHHHHAQPIIHQSMAVNQPAGNLYTADYLPPYHSTALPTAQQTHYELGGYDMCYSMPASTVLNPSLMNPQPTYIFDQ</sequence>
<protein>
    <submittedName>
        <fullName evidence="2">Uncharacterized protein</fullName>
    </submittedName>
</protein>
<keyword evidence="3" id="KW-1185">Reference proteome</keyword>
<evidence type="ECO:0000313" key="2">
    <source>
        <dbReference type="EnsemblMetazoa" id="AMAM001013-PA"/>
    </source>
</evidence>
<accession>A0A182S753</accession>
<reference evidence="3" key="1">
    <citation type="submission" date="2013-09" db="EMBL/GenBank/DDBJ databases">
        <title>The Genome Sequence of Anopheles maculatus species B.</title>
        <authorList>
            <consortium name="The Broad Institute Genomics Platform"/>
            <person name="Neafsey D.E."/>
            <person name="Besansky N."/>
            <person name="Howell P."/>
            <person name="Walton C."/>
            <person name="Young S.K."/>
            <person name="Zeng Q."/>
            <person name="Gargeya S."/>
            <person name="Fitzgerald M."/>
            <person name="Haas B."/>
            <person name="Abouelleil A."/>
            <person name="Allen A.W."/>
            <person name="Alvarado L."/>
            <person name="Arachchi H.M."/>
            <person name="Berlin A.M."/>
            <person name="Chapman S.B."/>
            <person name="Gainer-Dewar J."/>
            <person name="Goldberg J."/>
            <person name="Griggs A."/>
            <person name="Gujja S."/>
            <person name="Hansen M."/>
            <person name="Howarth C."/>
            <person name="Imamovic A."/>
            <person name="Ireland A."/>
            <person name="Larimer J."/>
            <person name="McCowan C."/>
            <person name="Murphy C."/>
            <person name="Pearson M."/>
            <person name="Poon T.W."/>
            <person name="Priest M."/>
            <person name="Roberts A."/>
            <person name="Saif S."/>
            <person name="Shea T."/>
            <person name="Sisk P."/>
            <person name="Sykes S."/>
            <person name="Wortman J."/>
            <person name="Nusbaum C."/>
            <person name="Birren B."/>
        </authorList>
    </citation>
    <scope>NUCLEOTIDE SEQUENCE [LARGE SCALE GENOMIC DNA]</scope>
    <source>
        <strain evidence="3">maculatus3</strain>
    </source>
</reference>
<name>A0A182S753_9DIPT</name>
<evidence type="ECO:0000256" key="1">
    <source>
        <dbReference type="SAM" id="MobiDB-lite"/>
    </source>
</evidence>
<dbReference type="EnsemblMetazoa" id="AMAM001013-RA">
    <property type="protein sequence ID" value="AMAM001013-PA"/>
    <property type="gene ID" value="AMAM001013"/>
</dbReference>
<dbReference type="AlphaFoldDB" id="A0A182S753"/>
<feature type="compositionally biased region" description="Basic residues" evidence="1">
    <location>
        <begin position="89"/>
        <end position="101"/>
    </location>
</feature>
<organism evidence="2 3">
    <name type="scientific">Anopheles maculatus</name>
    <dbReference type="NCBI Taxonomy" id="74869"/>
    <lineage>
        <taxon>Eukaryota</taxon>
        <taxon>Metazoa</taxon>
        <taxon>Ecdysozoa</taxon>
        <taxon>Arthropoda</taxon>
        <taxon>Hexapoda</taxon>
        <taxon>Insecta</taxon>
        <taxon>Pterygota</taxon>
        <taxon>Neoptera</taxon>
        <taxon>Endopterygota</taxon>
        <taxon>Diptera</taxon>
        <taxon>Nematocera</taxon>
        <taxon>Culicoidea</taxon>
        <taxon>Culicidae</taxon>
        <taxon>Anophelinae</taxon>
        <taxon>Anopheles</taxon>
        <taxon>Anopheles maculatus group</taxon>
    </lineage>
</organism>
<evidence type="ECO:0000313" key="3">
    <source>
        <dbReference type="Proteomes" id="UP000075901"/>
    </source>
</evidence>
<feature type="compositionally biased region" description="Pro residues" evidence="1">
    <location>
        <begin position="7"/>
        <end position="17"/>
    </location>
</feature>
<reference evidence="2" key="2">
    <citation type="submission" date="2020-05" db="UniProtKB">
        <authorList>
            <consortium name="EnsemblMetazoa"/>
        </authorList>
    </citation>
    <scope>IDENTIFICATION</scope>
    <source>
        <strain evidence="2">maculatus3</strain>
    </source>
</reference>
<feature type="compositionally biased region" description="Basic residues" evidence="1">
    <location>
        <begin position="110"/>
        <end position="134"/>
    </location>
</feature>
<feature type="region of interest" description="Disordered" evidence="1">
    <location>
        <begin position="69"/>
        <end position="136"/>
    </location>
</feature>